<dbReference type="InterPro" id="IPR004046">
    <property type="entry name" value="GST_C"/>
</dbReference>
<dbReference type="InterPro" id="IPR010987">
    <property type="entry name" value="Glutathione-S-Trfase_C-like"/>
</dbReference>
<feature type="domain" description="GST N-terminal" evidence="5">
    <location>
        <begin position="2"/>
        <end position="79"/>
    </location>
</feature>
<dbReference type="SFLD" id="SFLDS00019">
    <property type="entry name" value="Glutathione_Transferase_(cytos"/>
    <property type="match status" value="1"/>
</dbReference>
<dbReference type="GeneID" id="113513651"/>
<protein>
    <recommendedName>
        <fullName evidence="1">glutathione transferase</fullName>
        <ecNumber evidence="1">2.5.1.18</ecNumber>
    </recommendedName>
</protein>
<dbReference type="Pfam" id="PF14497">
    <property type="entry name" value="GST_C_3"/>
    <property type="match status" value="1"/>
</dbReference>
<evidence type="ECO:0000259" key="6">
    <source>
        <dbReference type="PROSITE" id="PS50405"/>
    </source>
</evidence>
<comment type="catalytic activity">
    <reaction evidence="4">
        <text>RX + glutathione = an S-substituted glutathione + a halide anion + H(+)</text>
        <dbReference type="Rhea" id="RHEA:16437"/>
        <dbReference type="ChEBI" id="CHEBI:15378"/>
        <dbReference type="ChEBI" id="CHEBI:16042"/>
        <dbReference type="ChEBI" id="CHEBI:17792"/>
        <dbReference type="ChEBI" id="CHEBI:57925"/>
        <dbReference type="ChEBI" id="CHEBI:90779"/>
        <dbReference type="EC" id="2.5.1.18"/>
    </reaction>
</comment>
<evidence type="ECO:0000259" key="5">
    <source>
        <dbReference type="PROSITE" id="PS50404"/>
    </source>
</evidence>
<evidence type="ECO:0000256" key="4">
    <source>
        <dbReference type="ARBA" id="ARBA00047960"/>
    </source>
</evidence>
<dbReference type="PROSITE" id="PS50404">
    <property type="entry name" value="GST_NTER"/>
    <property type="match status" value="1"/>
</dbReference>
<evidence type="ECO:0000313" key="7">
    <source>
        <dbReference type="Proteomes" id="UP001652740"/>
    </source>
</evidence>
<dbReference type="InterPro" id="IPR036249">
    <property type="entry name" value="Thioredoxin-like_sf"/>
</dbReference>
<evidence type="ECO:0000256" key="2">
    <source>
        <dbReference type="ARBA" id="ARBA00022679"/>
    </source>
</evidence>
<evidence type="ECO:0000256" key="1">
    <source>
        <dbReference type="ARBA" id="ARBA00012452"/>
    </source>
</evidence>
<reference evidence="8" key="1">
    <citation type="submission" date="2025-08" db="UniProtKB">
        <authorList>
            <consortium name="RefSeq"/>
        </authorList>
    </citation>
    <scope>IDENTIFICATION</scope>
    <source>
        <tissue evidence="8">Whole larvae</tissue>
    </source>
</reference>
<dbReference type="CDD" id="cd03192">
    <property type="entry name" value="GST_C_Sigma_like"/>
    <property type="match status" value="1"/>
</dbReference>
<accession>A0ABM3MUR9</accession>
<dbReference type="SFLD" id="SFLDG01205">
    <property type="entry name" value="AMPS.1"/>
    <property type="match status" value="1"/>
</dbReference>
<dbReference type="Gene3D" id="3.40.30.10">
    <property type="entry name" value="Glutaredoxin"/>
    <property type="match status" value="1"/>
</dbReference>
<dbReference type="SUPFAM" id="SSF47616">
    <property type="entry name" value="GST C-terminal domain-like"/>
    <property type="match status" value="1"/>
</dbReference>
<feature type="domain" description="GST C-terminal" evidence="6">
    <location>
        <begin position="81"/>
        <end position="204"/>
    </location>
</feature>
<dbReference type="InterPro" id="IPR050213">
    <property type="entry name" value="GST_superfamily"/>
</dbReference>
<dbReference type="PROSITE" id="PS50405">
    <property type="entry name" value="GST_CTER"/>
    <property type="match status" value="1"/>
</dbReference>
<dbReference type="PANTHER" id="PTHR11571:SF224">
    <property type="entry name" value="HEMATOPOIETIC PROSTAGLANDIN D SYNTHASE"/>
    <property type="match status" value="1"/>
</dbReference>
<proteinExistence type="inferred from homology"/>
<keyword evidence="2" id="KW-0808">Transferase</keyword>
<evidence type="ECO:0000313" key="8">
    <source>
        <dbReference type="RefSeq" id="XP_052755103.1"/>
    </source>
</evidence>
<evidence type="ECO:0000256" key="3">
    <source>
        <dbReference type="ARBA" id="ARBA00038317"/>
    </source>
</evidence>
<dbReference type="Pfam" id="PF02798">
    <property type="entry name" value="GST_N"/>
    <property type="match status" value="1"/>
</dbReference>
<dbReference type="Gene3D" id="1.20.1050.10">
    <property type="match status" value="1"/>
</dbReference>
<dbReference type="InterPro" id="IPR004045">
    <property type="entry name" value="Glutathione_S-Trfase_N"/>
</dbReference>
<dbReference type="SFLD" id="SFLDG00363">
    <property type="entry name" value="AMPS_(cytGST):_Alpha-__Mu-__Pi"/>
    <property type="match status" value="1"/>
</dbReference>
<dbReference type="EC" id="2.5.1.18" evidence="1"/>
<name>A0ABM3MUR9_GALME</name>
<keyword evidence="7" id="KW-1185">Reference proteome</keyword>
<comment type="similarity">
    <text evidence="3">Belongs to the GST superfamily. Sigma family.</text>
</comment>
<dbReference type="RefSeq" id="XP_052755103.1">
    <property type="nucleotide sequence ID" value="XM_052899143.1"/>
</dbReference>
<dbReference type="InterPro" id="IPR040079">
    <property type="entry name" value="Glutathione_S-Trfase"/>
</dbReference>
<gene>
    <name evidence="8" type="primary">LOC113513651</name>
</gene>
<dbReference type="Proteomes" id="UP001652740">
    <property type="component" value="Unplaced"/>
</dbReference>
<organism evidence="7 8">
    <name type="scientific">Galleria mellonella</name>
    <name type="common">Greater wax moth</name>
    <dbReference type="NCBI Taxonomy" id="7137"/>
    <lineage>
        <taxon>Eukaryota</taxon>
        <taxon>Metazoa</taxon>
        <taxon>Ecdysozoa</taxon>
        <taxon>Arthropoda</taxon>
        <taxon>Hexapoda</taxon>
        <taxon>Insecta</taxon>
        <taxon>Pterygota</taxon>
        <taxon>Neoptera</taxon>
        <taxon>Endopterygota</taxon>
        <taxon>Lepidoptera</taxon>
        <taxon>Glossata</taxon>
        <taxon>Ditrysia</taxon>
        <taxon>Pyraloidea</taxon>
        <taxon>Pyralidae</taxon>
        <taxon>Galleriinae</taxon>
        <taxon>Galleria</taxon>
    </lineage>
</organism>
<sequence length="204" mass="23322">MPDVSVYYFPIKGLGESIRLLLAYGGQEFEDVRIPKEIWPQRRSIAAFGQVPVLEIDGKRYAQSVAISRYLGRKYGLTGANIEEDFLIDQNVDFVNEIRLAASTVQNEPDPAVKAVKRAKFLRDKCPFYLQKLDEIIRSNNGHLAAGKLTWGDIYFAGLYSYLRYALEIPDLDQKYPSFKKLQDYVLSLPQLKQYLANAPQTDF</sequence>
<dbReference type="CDD" id="cd03039">
    <property type="entry name" value="GST_N_Sigma_like"/>
    <property type="match status" value="1"/>
</dbReference>
<dbReference type="PANTHER" id="PTHR11571">
    <property type="entry name" value="GLUTATHIONE S-TRANSFERASE"/>
    <property type="match status" value="1"/>
</dbReference>
<dbReference type="InterPro" id="IPR036282">
    <property type="entry name" value="Glutathione-S-Trfase_C_sf"/>
</dbReference>
<dbReference type="SUPFAM" id="SSF52833">
    <property type="entry name" value="Thioredoxin-like"/>
    <property type="match status" value="1"/>
</dbReference>